<dbReference type="STRING" id="743788.S8DPB7"/>
<organism evidence="1 2">
    <name type="scientific">Fomitopsis schrenkii</name>
    <name type="common">Brown rot fungus</name>
    <dbReference type="NCBI Taxonomy" id="2126942"/>
    <lineage>
        <taxon>Eukaryota</taxon>
        <taxon>Fungi</taxon>
        <taxon>Dikarya</taxon>
        <taxon>Basidiomycota</taxon>
        <taxon>Agaricomycotina</taxon>
        <taxon>Agaricomycetes</taxon>
        <taxon>Polyporales</taxon>
        <taxon>Fomitopsis</taxon>
    </lineage>
</organism>
<accession>S8DPB7</accession>
<proteinExistence type="predicted"/>
<dbReference type="EMBL" id="KE504294">
    <property type="protein sequence ID" value="EPS93163.1"/>
    <property type="molecule type" value="Genomic_DNA"/>
</dbReference>
<dbReference type="AlphaFoldDB" id="S8DPB7"/>
<name>S8DPB7_FOMSC</name>
<reference evidence="1 2" key="1">
    <citation type="journal article" date="2012" name="Science">
        <title>The Paleozoic origin of enzymatic lignin decomposition reconstructed from 31 fungal genomes.</title>
        <authorList>
            <person name="Floudas D."/>
            <person name="Binder M."/>
            <person name="Riley R."/>
            <person name="Barry K."/>
            <person name="Blanchette R.A."/>
            <person name="Henrissat B."/>
            <person name="Martinez A.T."/>
            <person name="Otillar R."/>
            <person name="Spatafora J.W."/>
            <person name="Yadav J.S."/>
            <person name="Aerts A."/>
            <person name="Benoit I."/>
            <person name="Boyd A."/>
            <person name="Carlson A."/>
            <person name="Copeland A."/>
            <person name="Coutinho P.M."/>
            <person name="de Vries R.P."/>
            <person name="Ferreira P."/>
            <person name="Findley K."/>
            <person name="Foster B."/>
            <person name="Gaskell J."/>
            <person name="Glotzer D."/>
            <person name="Gorecki P."/>
            <person name="Heitman J."/>
            <person name="Hesse C."/>
            <person name="Hori C."/>
            <person name="Igarashi K."/>
            <person name="Jurgens J.A."/>
            <person name="Kallen N."/>
            <person name="Kersten P."/>
            <person name="Kohler A."/>
            <person name="Kuees U."/>
            <person name="Kumar T.K.A."/>
            <person name="Kuo A."/>
            <person name="LaButti K."/>
            <person name="Larrondo L.F."/>
            <person name="Lindquist E."/>
            <person name="Ling A."/>
            <person name="Lombard V."/>
            <person name="Lucas S."/>
            <person name="Lundell T."/>
            <person name="Martin R."/>
            <person name="McLaughlin D.J."/>
            <person name="Morgenstern I."/>
            <person name="Morin E."/>
            <person name="Murat C."/>
            <person name="Nagy L.G."/>
            <person name="Nolan M."/>
            <person name="Ohm R.A."/>
            <person name="Patyshakuliyeva A."/>
            <person name="Rokas A."/>
            <person name="Ruiz-Duenas F.J."/>
            <person name="Sabat G."/>
            <person name="Salamov A."/>
            <person name="Samejima M."/>
            <person name="Schmutz J."/>
            <person name="Slot J.C."/>
            <person name="St John F."/>
            <person name="Stenlid J."/>
            <person name="Sun H."/>
            <person name="Sun S."/>
            <person name="Syed K."/>
            <person name="Tsang A."/>
            <person name="Wiebenga A."/>
            <person name="Young D."/>
            <person name="Pisabarro A."/>
            <person name="Eastwood D.C."/>
            <person name="Martin F."/>
            <person name="Cullen D."/>
            <person name="Grigoriev I.V."/>
            <person name="Hibbett D.S."/>
        </authorList>
    </citation>
    <scope>NUCLEOTIDE SEQUENCE</scope>
    <source>
        <strain evidence="2">FP-58527</strain>
    </source>
</reference>
<gene>
    <name evidence="1" type="ORF">FOMPIDRAFT_93925</name>
</gene>
<evidence type="ECO:0000313" key="2">
    <source>
        <dbReference type="Proteomes" id="UP000015241"/>
    </source>
</evidence>
<dbReference type="OrthoDB" id="3509362at2759"/>
<dbReference type="Gene3D" id="3.40.50.720">
    <property type="entry name" value="NAD(P)-binding Rossmann-like Domain"/>
    <property type="match status" value="1"/>
</dbReference>
<keyword evidence="2" id="KW-1185">Reference proteome</keyword>
<evidence type="ECO:0000313" key="1">
    <source>
        <dbReference type="EMBL" id="EPS93163.1"/>
    </source>
</evidence>
<dbReference type="HOGENOM" id="CLU_1578559_0_0_1"/>
<protein>
    <submittedName>
        <fullName evidence="1">Uncharacterized protein</fullName>
    </submittedName>
</protein>
<sequence>MPAAWLNPKWGVFVSGGSTATGAFAIQLAKWAVGCRFAASTSVKNEVYVHGLGQMGWVFVTQWRHPSFLRAVGLIDPGLSKSTLSEEDLTPGGTFMSVGPQPHGFDVAAMVWLTVHDCFLLRQPHYSCVEMREFLVLYLLTLPFQLVTTGLFLEQWKLQACLGHSVVRD</sequence>
<dbReference type="InParanoid" id="S8DPB7"/>
<dbReference type="Proteomes" id="UP000015241">
    <property type="component" value="Unassembled WGS sequence"/>
</dbReference>